<sequence>MRAYIVELERHDWASLRCGCGDSGAHIPSSFTALLEARTQAETIGYTLDGHLERNAMLFQVAPYATPVILAALAEDLPPFTRSHLLNILWYLVTGESHETEVEAGFPGLEMECRSAVAEGIWLIYKEAASGDGETALDILEFTDSDSVRFEHFRSTISRRFKGKA</sequence>
<name>A0A919LGV8_9ACTN</name>
<dbReference type="EMBL" id="BNEE01000011">
    <property type="protein sequence ID" value="GHI90486.1"/>
    <property type="molecule type" value="Genomic_DNA"/>
</dbReference>
<keyword evidence="2" id="KW-1185">Reference proteome</keyword>
<reference evidence="1" key="1">
    <citation type="submission" date="2020-09" db="EMBL/GenBank/DDBJ databases">
        <title>Whole genome shotgun sequence of Streptomyces xanthophaeus NBRC 12829.</title>
        <authorList>
            <person name="Komaki H."/>
            <person name="Tamura T."/>
        </authorList>
    </citation>
    <scope>NUCLEOTIDE SEQUENCE</scope>
    <source>
        <strain evidence="1">NBRC 12829</strain>
    </source>
</reference>
<protein>
    <submittedName>
        <fullName evidence="1">Uncharacterized protein</fullName>
    </submittedName>
</protein>
<dbReference type="AlphaFoldDB" id="A0A919LGV8"/>
<gene>
    <name evidence="1" type="ORF">Sxan_78500</name>
</gene>
<comment type="caution">
    <text evidence="1">The sequence shown here is derived from an EMBL/GenBank/DDBJ whole genome shotgun (WGS) entry which is preliminary data.</text>
</comment>
<evidence type="ECO:0000313" key="1">
    <source>
        <dbReference type="EMBL" id="GHI90486.1"/>
    </source>
</evidence>
<organism evidence="1 2">
    <name type="scientific">Streptomyces xanthophaeus</name>
    <dbReference type="NCBI Taxonomy" id="67385"/>
    <lineage>
        <taxon>Bacteria</taxon>
        <taxon>Bacillati</taxon>
        <taxon>Actinomycetota</taxon>
        <taxon>Actinomycetes</taxon>
        <taxon>Kitasatosporales</taxon>
        <taxon>Streptomycetaceae</taxon>
        <taxon>Streptomyces</taxon>
    </lineage>
</organism>
<proteinExistence type="predicted"/>
<accession>A0A919LGV8</accession>
<evidence type="ECO:0000313" key="2">
    <source>
        <dbReference type="Proteomes" id="UP000600026"/>
    </source>
</evidence>
<dbReference type="Proteomes" id="UP000600026">
    <property type="component" value="Unassembled WGS sequence"/>
</dbReference>